<organism evidence="2">
    <name type="scientific">Cupriavidus necator</name>
    <name type="common">Alcaligenes eutrophus</name>
    <name type="synonym">Ralstonia eutropha</name>
    <dbReference type="NCBI Taxonomy" id="106590"/>
    <lineage>
        <taxon>Bacteria</taxon>
        <taxon>Pseudomonadati</taxon>
        <taxon>Pseudomonadota</taxon>
        <taxon>Betaproteobacteria</taxon>
        <taxon>Burkholderiales</taxon>
        <taxon>Burkholderiaceae</taxon>
        <taxon>Cupriavidus</taxon>
    </lineage>
</organism>
<evidence type="ECO:0000256" key="1">
    <source>
        <dbReference type="SAM" id="MobiDB-lite"/>
    </source>
</evidence>
<sequence length="99" mass="10824">MTGHDRPEYAPCAWQLSRATSSALRDTRPSQDESTPEVHASEIGLKIPHSRLFSLKTLGSAPSRGQIAVSNRRLGVCVNHILRDCSAVGSLHYLSADRK</sequence>
<gene>
    <name evidence="2" type="ORF">CNECB9_4760013</name>
</gene>
<evidence type="ECO:0000313" key="2">
    <source>
        <dbReference type="EMBL" id="SCU87821.1"/>
    </source>
</evidence>
<name>A0A1K0ILW9_CUPNE</name>
<proteinExistence type="predicted"/>
<dbReference type="EMBL" id="FMSH01000419">
    <property type="protein sequence ID" value="SCU87821.1"/>
    <property type="molecule type" value="Genomic_DNA"/>
</dbReference>
<feature type="region of interest" description="Disordered" evidence="1">
    <location>
        <begin position="20"/>
        <end position="41"/>
    </location>
</feature>
<accession>A0A1K0ILW9</accession>
<reference evidence="2" key="1">
    <citation type="submission" date="2016-09" db="EMBL/GenBank/DDBJ databases">
        <authorList>
            <person name="Capua I."/>
            <person name="De Benedictis P."/>
            <person name="Joannis T."/>
            <person name="Lombin L.H."/>
            <person name="Cattoli G."/>
        </authorList>
    </citation>
    <scope>NUCLEOTIDE SEQUENCE</scope>
    <source>
        <strain evidence="2">B9</strain>
    </source>
</reference>
<dbReference type="AlphaFoldDB" id="A0A1K0ILW9"/>
<protein>
    <submittedName>
        <fullName evidence="2">Uncharacterized protein</fullName>
    </submittedName>
</protein>